<comment type="caution">
    <text evidence="10">The sequence shown here is derived from an EMBL/GenBank/DDBJ whole genome shotgun (WGS) entry which is preliminary data.</text>
</comment>
<evidence type="ECO:0000256" key="4">
    <source>
        <dbReference type="ARBA" id="ARBA00023125"/>
    </source>
</evidence>
<keyword evidence="5 6" id="KW-0804">Transcription</keyword>
<dbReference type="GO" id="GO:0016987">
    <property type="term" value="F:sigma factor activity"/>
    <property type="evidence" value="ECO:0007669"/>
    <property type="project" value="UniProtKB-KW"/>
</dbReference>
<accession>A0A2T0S811</accession>
<dbReference type="AlphaFoldDB" id="A0A2T0S811"/>
<evidence type="ECO:0000259" key="8">
    <source>
        <dbReference type="Pfam" id="PF04542"/>
    </source>
</evidence>
<dbReference type="CDD" id="cd06171">
    <property type="entry name" value="Sigma70_r4"/>
    <property type="match status" value="1"/>
</dbReference>
<evidence type="ECO:0000256" key="7">
    <source>
        <dbReference type="SAM" id="MobiDB-lite"/>
    </source>
</evidence>
<dbReference type="EMBL" id="PVZG01000006">
    <property type="protein sequence ID" value="PRY29556.1"/>
    <property type="molecule type" value="Genomic_DNA"/>
</dbReference>
<dbReference type="InterPro" id="IPR036388">
    <property type="entry name" value="WH-like_DNA-bd_sf"/>
</dbReference>
<dbReference type="Gene3D" id="1.10.1740.10">
    <property type="match status" value="1"/>
</dbReference>
<organism evidence="10 11">
    <name type="scientific">Pseudosporangium ferrugineum</name>
    <dbReference type="NCBI Taxonomy" id="439699"/>
    <lineage>
        <taxon>Bacteria</taxon>
        <taxon>Bacillati</taxon>
        <taxon>Actinomycetota</taxon>
        <taxon>Actinomycetes</taxon>
        <taxon>Micromonosporales</taxon>
        <taxon>Micromonosporaceae</taxon>
        <taxon>Pseudosporangium</taxon>
    </lineage>
</organism>
<dbReference type="Gene3D" id="1.10.10.10">
    <property type="entry name" value="Winged helix-like DNA-binding domain superfamily/Winged helix DNA-binding domain"/>
    <property type="match status" value="1"/>
</dbReference>
<feature type="region of interest" description="Disordered" evidence="7">
    <location>
        <begin position="1"/>
        <end position="62"/>
    </location>
</feature>
<dbReference type="InterPro" id="IPR007630">
    <property type="entry name" value="RNA_pol_sigma70_r4"/>
</dbReference>
<sequence length="233" mass="25928">MPTERAGGAVLVRPLYPVVGGSDSEDRPGSDEPMPSTSFPPPGRGTDTTSRAAAVQSGTPDTHALEHLQRVHRPVLLAYITRLTKGDVHWAEDILQETLVRAWKNPDARNAEGRWNRAWLFTVARRITIDQVRAAQVRPAEYFDERLDAHAGADDAIERMLEGKEVRAALSTLPERLRTILVEIYFQERSVAEAAEILDVPTGTVKSRTFYALRALREALAERGFTFREAADS</sequence>
<evidence type="ECO:0000313" key="10">
    <source>
        <dbReference type="EMBL" id="PRY29556.1"/>
    </source>
</evidence>
<feature type="compositionally biased region" description="Polar residues" evidence="7">
    <location>
        <begin position="46"/>
        <end position="60"/>
    </location>
</feature>
<evidence type="ECO:0000256" key="3">
    <source>
        <dbReference type="ARBA" id="ARBA00023082"/>
    </source>
</evidence>
<dbReference type="Pfam" id="PF04542">
    <property type="entry name" value="Sigma70_r2"/>
    <property type="match status" value="1"/>
</dbReference>
<evidence type="ECO:0000256" key="1">
    <source>
        <dbReference type="ARBA" id="ARBA00010641"/>
    </source>
</evidence>
<dbReference type="PANTHER" id="PTHR43133">
    <property type="entry name" value="RNA POLYMERASE ECF-TYPE SIGMA FACTO"/>
    <property type="match status" value="1"/>
</dbReference>
<dbReference type="InterPro" id="IPR007627">
    <property type="entry name" value="RNA_pol_sigma70_r2"/>
</dbReference>
<dbReference type="InterPro" id="IPR013325">
    <property type="entry name" value="RNA_pol_sigma_r2"/>
</dbReference>
<dbReference type="Pfam" id="PF04545">
    <property type="entry name" value="Sigma70_r4"/>
    <property type="match status" value="1"/>
</dbReference>
<feature type="domain" description="RNA polymerase sigma-70 region 4" evidence="9">
    <location>
        <begin position="169"/>
        <end position="218"/>
    </location>
</feature>
<dbReference type="NCBIfam" id="TIGR02937">
    <property type="entry name" value="sigma70-ECF"/>
    <property type="match status" value="1"/>
</dbReference>
<evidence type="ECO:0000256" key="2">
    <source>
        <dbReference type="ARBA" id="ARBA00023015"/>
    </source>
</evidence>
<gene>
    <name evidence="10" type="ORF">CLV70_106277</name>
</gene>
<evidence type="ECO:0000313" key="11">
    <source>
        <dbReference type="Proteomes" id="UP000239209"/>
    </source>
</evidence>
<dbReference type="GO" id="GO:0003677">
    <property type="term" value="F:DNA binding"/>
    <property type="evidence" value="ECO:0007669"/>
    <property type="project" value="UniProtKB-KW"/>
</dbReference>
<keyword evidence="3 6" id="KW-0731">Sigma factor</keyword>
<dbReference type="PANTHER" id="PTHR43133:SF52">
    <property type="entry name" value="ECF RNA POLYMERASE SIGMA FACTOR SIGL"/>
    <property type="match status" value="1"/>
</dbReference>
<keyword evidence="2 6" id="KW-0805">Transcription regulation</keyword>
<dbReference type="GO" id="GO:0006352">
    <property type="term" value="P:DNA-templated transcription initiation"/>
    <property type="evidence" value="ECO:0007669"/>
    <property type="project" value="InterPro"/>
</dbReference>
<feature type="domain" description="RNA polymerase sigma-70 region 2" evidence="8">
    <location>
        <begin position="71"/>
        <end position="136"/>
    </location>
</feature>
<evidence type="ECO:0000256" key="5">
    <source>
        <dbReference type="ARBA" id="ARBA00023163"/>
    </source>
</evidence>
<name>A0A2T0S811_9ACTN</name>
<dbReference type="InterPro" id="IPR039425">
    <property type="entry name" value="RNA_pol_sigma-70-like"/>
</dbReference>
<dbReference type="Proteomes" id="UP000239209">
    <property type="component" value="Unassembled WGS sequence"/>
</dbReference>
<proteinExistence type="inferred from homology"/>
<comment type="similarity">
    <text evidence="1 6">Belongs to the sigma-70 factor family. ECF subfamily.</text>
</comment>
<dbReference type="SUPFAM" id="SSF88659">
    <property type="entry name" value="Sigma3 and sigma4 domains of RNA polymerase sigma factors"/>
    <property type="match status" value="1"/>
</dbReference>
<keyword evidence="11" id="KW-1185">Reference proteome</keyword>
<keyword evidence="4 6" id="KW-0238">DNA-binding</keyword>
<dbReference type="SUPFAM" id="SSF88946">
    <property type="entry name" value="Sigma2 domain of RNA polymerase sigma factors"/>
    <property type="match status" value="1"/>
</dbReference>
<dbReference type="InterPro" id="IPR013324">
    <property type="entry name" value="RNA_pol_sigma_r3/r4-like"/>
</dbReference>
<protein>
    <recommendedName>
        <fullName evidence="6">RNA polymerase sigma factor</fullName>
    </recommendedName>
</protein>
<dbReference type="InterPro" id="IPR014284">
    <property type="entry name" value="RNA_pol_sigma-70_dom"/>
</dbReference>
<evidence type="ECO:0000259" key="9">
    <source>
        <dbReference type="Pfam" id="PF04545"/>
    </source>
</evidence>
<dbReference type="PROSITE" id="PS01063">
    <property type="entry name" value="SIGMA70_ECF"/>
    <property type="match status" value="1"/>
</dbReference>
<reference evidence="10 11" key="1">
    <citation type="submission" date="2018-03" db="EMBL/GenBank/DDBJ databases">
        <title>Genomic Encyclopedia of Archaeal and Bacterial Type Strains, Phase II (KMG-II): from individual species to whole genera.</title>
        <authorList>
            <person name="Goeker M."/>
        </authorList>
    </citation>
    <scope>NUCLEOTIDE SEQUENCE [LARGE SCALE GENOMIC DNA]</scope>
    <source>
        <strain evidence="10 11">DSM 45348</strain>
    </source>
</reference>
<dbReference type="InterPro" id="IPR000838">
    <property type="entry name" value="RNA_pol_sigma70_ECF_CS"/>
</dbReference>
<evidence type="ECO:0000256" key="6">
    <source>
        <dbReference type="RuleBase" id="RU000716"/>
    </source>
</evidence>